<gene>
    <name evidence="3" type="ORF">C0039_01970</name>
</gene>
<dbReference type="Proteomes" id="UP000235005">
    <property type="component" value="Unassembled WGS sequence"/>
</dbReference>
<name>A0A2N5X8U1_9GAMM</name>
<dbReference type="InterPro" id="IPR011044">
    <property type="entry name" value="Quino_amine_DH_bsu"/>
</dbReference>
<dbReference type="PANTHER" id="PTHR47197">
    <property type="entry name" value="PROTEIN NIRF"/>
    <property type="match status" value="1"/>
</dbReference>
<dbReference type="AlphaFoldDB" id="A0A2N5X8U1"/>
<feature type="signal peptide" evidence="2">
    <location>
        <begin position="1"/>
        <end position="28"/>
    </location>
</feature>
<dbReference type="EMBL" id="PKUS01000001">
    <property type="protein sequence ID" value="PLW70915.1"/>
    <property type="molecule type" value="Genomic_DNA"/>
</dbReference>
<evidence type="ECO:0000313" key="3">
    <source>
        <dbReference type="EMBL" id="PLW70915.1"/>
    </source>
</evidence>
<comment type="caution">
    <text evidence="3">The sequence shown here is derived from an EMBL/GenBank/DDBJ whole genome shotgun (WGS) entry which is preliminary data.</text>
</comment>
<evidence type="ECO:0000256" key="2">
    <source>
        <dbReference type="SAM" id="SignalP"/>
    </source>
</evidence>
<evidence type="ECO:0000313" key="4">
    <source>
        <dbReference type="Proteomes" id="UP000235005"/>
    </source>
</evidence>
<keyword evidence="2" id="KW-0732">Signal</keyword>
<dbReference type="PANTHER" id="PTHR47197:SF3">
    <property type="entry name" value="DIHYDRO-HEME D1 DEHYDROGENASE"/>
    <property type="match status" value="1"/>
</dbReference>
<evidence type="ECO:0008006" key="5">
    <source>
        <dbReference type="Google" id="ProtNLM"/>
    </source>
</evidence>
<evidence type="ECO:0000256" key="1">
    <source>
        <dbReference type="SAM" id="MobiDB-lite"/>
    </source>
</evidence>
<organism evidence="3 4">
    <name type="scientific">Pseudohalioglobus lutimaris</name>
    <dbReference type="NCBI Taxonomy" id="1737061"/>
    <lineage>
        <taxon>Bacteria</taxon>
        <taxon>Pseudomonadati</taxon>
        <taxon>Pseudomonadota</taxon>
        <taxon>Gammaproteobacteria</taxon>
        <taxon>Cellvibrionales</taxon>
        <taxon>Halieaceae</taxon>
        <taxon>Pseudohalioglobus</taxon>
    </lineage>
</organism>
<feature type="region of interest" description="Disordered" evidence="1">
    <location>
        <begin position="23"/>
        <end position="48"/>
    </location>
</feature>
<dbReference type="RefSeq" id="WP_101517091.1">
    <property type="nucleotide sequence ID" value="NZ_PKUS01000001.1"/>
</dbReference>
<feature type="compositionally biased region" description="Pro residues" evidence="1">
    <location>
        <begin position="31"/>
        <end position="48"/>
    </location>
</feature>
<dbReference type="GO" id="GO:0009055">
    <property type="term" value="F:electron transfer activity"/>
    <property type="evidence" value="ECO:0007669"/>
    <property type="project" value="InterPro"/>
</dbReference>
<dbReference type="Gene3D" id="1.10.760.10">
    <property type="entry name" value="Cytochrome c-like domain"/>
    <property type="match status" value="1"/>
</dbReference>
<dbReference type="InterPro" id="IPR051200">
    <property type="entry name" value="Host-pathogen_enzymatic-act"/>
</dbReference>
<keyword evidence="4" id="KW-1185">Reference proteome</keyword>
<dbReference type="PROSITE" id="PS51257">
    <property type="entry name" value="PROKAR_LIPOPROTEIN"/>
    <property type="match status" value="1"/>
</dbReference>
<protein>
    <recommendedName>
        <fullName evidence="5">Cytochrome c domain-containing protein</fullName>
    </recommendedName>
</protein>
<sequence length="908" mass="96739">MYKQFFIAASLFALVACGGGSSSSGSRASTPEPPSVPDPGDPVSPPAPQTAFACGSGAASLTADDAPGTYTLFESGPVRPVALSEDGARLLVANAPANCLEIYAVSDQGFALESTVMVGLEPVAVAFANGDEAWVVNHLSDSLSIVDLGQTPHVKQTLQVGDEPRDIVFAGPNRNRAFITAAYRGQNHPTFRSDDLTRQGLGRADVWVYDREQLDNSLNGNPLTIINLFADSPRGLAVSADGATVYAAAFMSGNRTTSLAQDVVRNAKPAPLGNVQGARQPNTALIVKKRAGGWRDESDTDWSSAVRFDLPDLDVFSIDAAAEIPELRQQISGVGTILFNMASNPVSGDLYVSNLESLNDIRFEGPGDTATTVRGRIAESRISVINGNSVTSTHLNDHIDFDVHEGATYPANQVQRSLSQPTSLAVSPDGSRLYVAAFGSAKVAAIPTAQLGSGAYVPNPSLHAELPAGGPAGLALSADGTRLVVYTRFDNGISLWDTESGEMLAHRSLFNPEPAPVVRGRALLYDARETSANGTSSCSSCHIFGDMDQLAWDLGNPDGLLQDNPNEYVTRSIKTTINFHPMKGPMTTQTLRGIADSGPQHWRGDRTGQNRQQVNGELESIEAAAFKEFNPAFVGLVGRSEELLPGQMQDLTDFALALTPPPNPVRRLDNSLTPAQARARDIYFDFDNITGTGSCNHCHTLDPVQKQFGTSGLMSFEGAGIAENFKIPHFRNAYAKVGMFGTSGNLGDGVFQGEQIKGFGYLHDGSIATLLDFFASPTFTFPAPVVQNQADIVRFVMVADSNMAPVVGQQVTLDKHSAEAQLQRLELLESRADVTQPREECDLIVRGLLDATRYSAVRQDEGVYLDTNGAETSTAALREQAMEEGNVLTFTCVPPGSGARLALDRASA</sequence>
<accession>A0A2N5X8U1</accession>
<dbReference type="OrthoDB" id="9805202at2"/>
<dbReference type="SUPFAM" id="SSF46626">
    <property type="entry name" value="Cytochrome c"/>
    <property type="match status" value="2"/>
</dbReference>
<dbReference type="Gene3D" id="2.130.10.10">
    <property type="entry name" value="YVTN repeat-like/Quinoprotein amine dehydrogenase"/>
    <property type="match status" value="2"/>
</dbReference>
<dbReference type="GO" id="GO:0020037">
    <property type="term" value="F:heme binding"/>
    <property type="evidence" value="ECO:0007669"/>
    <property type="project" value="InterPro"/>
</dbReference>
<reference evidence="3 4" key="1">
    <citation type="submission" date="2018-01" db="EMBL/GenBank/DDBJ databases">
        <title>The draft genome sequence of Halioglobus lutimaris HF004.</title>
        <authorList>
            <person name="Du Z.-J."/>
            <person name="Shi M.-J."/>
        </authorList>
    </citation>
    <scope>NUCLEOTIDE SEQUENCE [LARGE SCALE GENOMIC DNA]</scope>
    <source>
        <strain evidence="3 4">HF004</strain>
    </source>
</reference>
<dbReference type="InterPro" id="IPR015943">
    <property type="entry name" value="WD40/YVTN_repeat-like_dom_sf"/>
</dbReference>
<dbReference type="SUPFAM" id="SSF50969">
    <property type="entry name" value="YVTN repeat-like/Quinoprotein amine dehydrogenase"/>
    <property type="match status" value="1"/>
</dbReference>
<dbReference type="InterPro" id="IPR036909">
    <property type="entry name" value="Cyt_c-like_dom_sf"/>
</dbReference>
<proteinExistence type="predicted"/>
<feature type="chain" id="PRO_5014866098" description="Cytochrome c domain-containing protein" evidence="2">
    <location>
        <begin position="29"/>
        <end position="908"/>
    </location>
</feature>